<dbReference type="OrthoDB" id="44867at2759"/>
<feature type="region of interest" description="Disordered" evidence="2">
    <location>
        <begin position="224"/>
        <end position="253"/>
    </location>
</feature>
<evidence type="ECO:0000256" key="2">
    <source>
        <dbReference type="SAM" id="MobiDB-lite"/>
    </source>
</evidence>
<feature type="compositionally biased region" description="Polar residues" evidence="2">
    <location>
        <begin position="224"/>
        <end position="240"/>
    </location>
</feature>
<evidence type="ECO:0000313" key="4">
    <source>
        <dbReference type="EMBL" id="ONK78510.1"/>
    </source>
</evidence>
<comment type="subcellular location">
    <subcellularLocation>
        <location evidence="1">Nucleus</location>
    </subcellularLocation>
</comment>
<feature type="domain" description="TFIIS N-terminal" evidence="3">
    <location>
        <begin position="37"/>
        <end position="112"/>
    </location>
</feature>
<reference evidence="5" key="1">
    <citation type="journal article" date="2017" name="Nat. Commun.">
        <title>The asparagus genome sheds light on the origin and evolution of a young Y chromosome.</title>
        <authorList>
            <person name="Harkess A."/>
            <person name="Zhou J."/>
            <person name="Xu C."/>
            <person name="Bowers J.E."/>
            <person name="Van der Hulst R."/>
            <person name="Ayyampalayam S."/>
            <person name="Mercati F."/>
            <person name="Riccardi P."/>
            <person name="McKain M.R."/>
            <person name="Kakrana A."/>
            <person name="Tang H."/>
            <person name="Ray J."/>
            <person name="Groenendijk J."/>
            <person name="Arikit S."/>
            <person name="Mathioni S.M."/>
            <person name="Nakano M."/>
            <person name="Shan H."/>
            <person name="Telgmann-Rauber A."/>
            <person name="Kanno A."/>
            <person name="Yue Z."/>
            <person name="Chen H."/>
            <person name="Li W."/>
            <person name="Chen Y."/>
            <person name="Xu X."/>
            <person name="Zhang Y."/>
            <person name="Luo S."/>
            <person name="Chen H."/>
            <person name="Gao J."/>
            <person name="Mao Z."/>
            <person name="Pires J.C."/>
            <person name="Luo M."/>
            <person name="Kudrna D."/>
            <person name="Wing R.A."/>
            <person name="Meyers B.C."/>
            <person name="Yi K."/>
            <person name="Kong H."/>
            <person name="Lavrijsen P."/>
            <person name="Sunseri F."/>
            <person name="Falavigna A."/>
            <person name="Ye Y."/>
            <person name="Leebens-Mack J.H."/>
            <person name="Chen G."/>
        </authorList>
    </citation>
    <scope>NUCLEOTIDE SEQUENCE [LARGE SCALE GENOMIC DNA]</scope>
    <source>
        <strain evidence="5">cv. DH0086</strain>
    </source>
</reference>
<evidence type="ECO:0000256" key="1">
    <source>
        <dbReference type="PROSITE-ProRule" id="PRU00649"/>
    </source>
</evidence>
<dbReference type="PANTHER" id="PTHR46554:SF2">
    <property type="entry name" value="TFIIS N-TERMINAL DOMAIN-CONTAINING PROTEIN"/>
    <property type="match status" value="1"/>
</dbReference>
<dbReference type="Pfam" id="PF08711">
    <property type="entry name" value="Med26"/>
    <property type="match status" value="1"/>
</dbReference>
<dbReference type="Proteomes" id="UP000243459">
    <property type="component" value="Chromosome 2"/>
</dbReference>
<protein>
    <recommendedName>
        <fullName evidence="3">TFIIS N-terminal domain-containing protein</fullName>
    </recommendedName>
</protein>
<dbReference type="InterPro" id="IPR017923">
    <property type="entry name" value="TFIIS_N"/>
</dbReference>
<evidence type="ECO:0000313" key="5">
    <source>
        <dbReference type="Proteomes" id="UP000243459"/>
    </source>
</evidence>
<organism evidence="4 5">
    <name type="scientific">Asparagus officinalis</name>
    <name type="common">Garden asparagus</name>
    <dbReference type="NCBI Taxonomy" id="4686"/>
    <lineage>
        <taxon>Eukaryota</taxon>
        <taxon>Viridiplantae</taxon>
        <taxon>Streptophyta</taxon>
        <taxon>Embryophyta</taxon>
        <taxon>Tracheophyta</taxon>
        <taxon>Spermatophyta</taxon>
        <taxon>Magnoliopsida</taxon>
        <taxon>Liliopsida</taxon>
        <taxon>Asparagales</taxon>
        <taxon>Asparagaceae</taxon>
        <taxon>Asparagoideae</taxon>
        <taxon>Asparagus</taxon>
    </lineage>
</organism>
<dbReference type="InterPro" id="IPR035441">
    <property type="entry name" value="TFIIS/LEDGF_dom_sf"/>
</dbReference>
<dbReference type="EMBL" id="CM007382">
    <property type="protein sequence ID" value="ONK78510.1"/>
    <property type="molecule type" value="Genomic_DNA"/>
</dbReference>
<accession>A0A5P1FPE1</accession>
<dbReference type="Gramene" id="ONK78510">
    <property type="protein sequence ID" value="ONK78510"/>
    <property type="gene ID" value="A4U43_C02F19540"/>
</dbReference>
<dbReference type="PANTHER" id="PTHR46554">
    <property type="entry name" value="MEDIATOR OF RNA POLYMERASE II TRANSCRIPTION SUBUNIT 26A-RELATED"/>
    <property type="match status" value="1"/>
</dbReference>
<proteinExistence type="predicted"/>
<dbReference type="Gene3D" id="1.20.930.10">
    <property type="entry name" value="Conserved domain common to transcription factors TFIIS, elongin A, CRSP70"/>
    <property type="match status" value="1"/>
</dbReference>
<dbReference type="AlphaFoldDB" id="A0A5P1FPE1"/>
<keyword evidence="1" id="KW-0539">Nucleus</keyword>
<dbReference type="SUPFAM" id="SSF47676">
    <property type="entry name" value="Conserved domain common to transcription factors TFIIS, elongin A, CRSP70"/>
    <property type="match status" value="1"/>
</dbReference>
<dbReference type="GO" id="GO:0005634">
    <property type="term" value="C:nucleus"/>
    <property type="evidence" value="ECO:0007669"/>
    <property type="project" value="UniProtKB-SubCell"/>
</dbReference>
<name>A0A5P1FPE1_ASPOF</name>
<sequence length="356" mass="40721">MAMLPRSMKQSSESTYGCDEVASALLDEIDEESHTVREVLRIKRLLDARHEHSENLLFESLRLLQLMELPAHIIKATNIATSVNCFLKDTSERIRKFAHLLVTGWEFLLNKWMADTRATFDLYSAREEELPFDIGDLIASQTSTFDLTNFFDGMIDEGSPSRREQKRTGKNIEVLKRSIHKPQGTFIMSYRDELPSETESCLKVLPKSGEKAGGTIQLKTVKNSITKPQVTSKPGGNPASTEPAKSVLLKRSTDKLSRNLKPIQVCKRASPKILPRVTGKPEGLTYKEKLEISKRKLRENYEDAENVKKKRRVVMIDLKSIPMQRHKQERHKRNRGCHINKFATTLPKHNHVSFAW</sequence>
<dbReference type="PROSITE" id="PS51319">
    <property type="entry name" value="TFIIS_N"/>
    <property type="match status" value="1"/>
</dbReference>
<keyword evidence="5" id="KW-1185">Reference proteome</keyword>
<evidence type="ECO:0000259" key="3">
    <source>
        <dbReference type="PROSITE" id="PS51319"/>
    </source>
</evidence>
<gene>
    <name evidence="4" type="ORF">A4U43_C02F19540</name>
</gene>